<comment type="caution">
    <text evidence="1">The sequence shown here is derived from an EMBL/GenBank/DDBJ whole genome shotgun (WGS) entry which is preliminary data.</text>
</comment>
<reference evidence="1" key="2">
    <citation type="submission" date="2019-01" db="EMBL/GenBank/DDBJ databases">
        <authorList>
            <consortium name="NCBI Pathogen Detection Project"/>
        </authorList>
    </citation>
    <scope>NUCLEOTIDE SEQUENCE</scope>
    <source>
        <strain evidence="1">CT18</strain>
    </source>
</reference>
<reference evidence="1" key="1">
    <citation type="journal article" date="2018" name="Genome Biol.">
        <title>SKESA: strategic k-mer extension for scrupulous assemblies.</title>
        <authorList>
            <person name="Souvorov A."/>
            <person name="Agarwala R."/>
            <person name="Lipman D.J."/>
        </authorList>
    </citation>
    <scope>NUCLEOTIDE SEQUENCE</scope>
    <source>
        <strain evidence="1">CT18</strain>
    </source>
</reference>
<protein>
    <submittedName>
        <fullName evidence="1">Uncharacterized protein</fullName>
    </submittedName>
</protein>
<organism evidence="1">
    <name type="scientific">Salmonella enterica subsp. enterica serovar Typhi str. CT18</name>
    <dbReference type="NCBI Taxonomy" id="220341"/>
    <lineage>
        <taxon>Bacteria</taxon>
        <taxon>Pseudomonadati</taxon>
        <taxon>Pseudomonadota</taxon>
        <taxon>Gammaproteobacteria</taxon>
        <taxon>Enterobacterales</taxon>
        <taxon>Enterobacteriaceae</taxon>
        <taxon>Salmonella</taxon>
    </lineage>
</organism>
<dbReference type="EMBL" id="DAAPEX010000020">
    <property type="protein sequence ID" value="HAD5941523.1"/>
    <property type="molecule type" value="Genomic_DNA"/>
</dbReference>
<sequence length="93" mass="10691">MTIFVTRTFVRSEVINAGRQLFFCIHKFFPLKQLVMNERMLSVPSDRGCQTYRSENVQTVTGILFPTAVRPAPFFLFSHSQVSGNQRGRVRHG</sequence>
<dbReference type="AlphaFoldDB" id="A0A717NN31"/>
<proteinExistence type="predicted"/>
<name>A0A717NN31_SALTI</name>
<gene>
    <name evidence="1" type="ORF">G1V33_17370</name>
</gene>
<evidence type="ECO:0000313" key="1">
    <source>
        <dbReference type="EMBL" id="HAD5941523.1"/>
    </source>
</evidence>
<accession>A0A717NN31</accession>